<dbReference type="PANTHER" id="PTHR47706:SF1">
    <property type="entry name" value="CIPA-LIKE, PUTATIVE (AFU_ORTHOLOGUE AFUA_1G12460)-RELATED"/>
    <property type="match status" value="1"/>
</dbReference>
<keyword evidence="5" id="KW-1185">Reference proteome</keyword>
<feature type="domain" description="NmrA-like" evidence="3">
    <location>
        <begin position="17"/>
        <end position="226"/>
    </location>
</feature>
<reference evidence="4" key="1">
    <citation type="submission" date="2023-11" db="EMBL/GenBank/DDBJ databases">
        <authorList>
            <person name="Alioto T."/>
            <person name="Alioto T."/>
            <person name="Gomez Garrido J."/>
        </authorList>
    </citation>
    <scope>NUCLEOTIDE SEQUENCE</scope>
</reference>
<sequence length="307" mass="33805">MIGISLIGDKSQPSETLGPSVIKRLLDAGFTVTALTRDPNETVKKYSPKSFNTILADYGSVDGFEATLQARNIDAVVCLINRSELQAQTNLVDACIAAGISHIIPSSFGNDLRDPALRGLPSLKQKGEIEDYLNERAREGAITFTIINAGLFIDRALDANFFLNLKDGSAIRIFDGGDTKVSVTVLEDVGRAVASALQRRDQLVNSYCSIHSAVVTQNQLLGYAKELCPRRKYTTIDLNTLEMVEVMEGRLEDGHEMSAGNGRAYLLREMFGKGTLLFQSTQNETLGIHEWDENRLKDLVAKYVRDD</sequence>
<evidence type="ECO:0000313" key="4">
    <source>
        <dbReference type="EMBL" id="CAK4010528.1"/>
    </source>
</evidence>
<keyword evidence="2" id="KW-0560">Oxidoreductase</keyword>
<dbReference type="InterPro" id="IPR008030">
    <property type="entry name" value="NmrA-like"/>
</dbReference>
<dbReference type="Proteomes" id="UP001296104">
    <property type="component" value="Unassembled WGS sequence"/>
</dbReference>
<keyword evidence="1" id="KW-0521">NADP</keyword>
<proteinExistence type="predicted"/>
<dbReference type="PANTHER" id="PTHR47706">
    <property type="entry name" value="NMRA-LIKE FAMILY PROTEIN"/>
    <property type="match status" value="1"/>
</dbReference>
<dbReference type="EMBL" id="CAVMBE010000024">
    <property type="protein sequence ID" value="CAK4010528.1"/>
    <property type="molecule type" value="Genomic_DNA"/>
</dbReference>
<evidence type="ECO:0000313" key="5">
    <source>
        <dbReference type="Proteomes" id="UP001296104"/>
    </source>
</evidence>
<dbReference type="AlphaFoldDB" id="A0AAI8YYH1"/>
<evidence type="ECO:0000256" key="1">
    <source>
        <dbReference type="ARBA" id="ARBA00022857"/>
    </source>
</evidence>
<gene>
    <name evidence="4" type="ORF">LECACI_7A004423</name>
</gene>
<name>A0AAI8YYH1_9PEZI</name>
<dbReference type="Gene3D" id="3.40.50.720">
    <property type="entry name" value="NAD(P)-binding Rossmann-like Domain"/>
    <property type="match status" value="1"/>
</dbReference>
<protein>
    <recommendedName>
        <fullName evidence="3">NmrA-like domain-containing protein</fullName>
    </recommendedName>
</protein>
<dbReference type="InterPro" id="IPR036291">
    <property type="entry name" value="NAD(P)-bd_dom_sf"/>
</dbReference>
<evidence type="ECO:0000259" key="3">
    <source>
        <dbReference type="Pfam" id="PF05368"/>
    </source>
</evidence>
<dbReference type="SUPFAM" id="SSF51735">
    <property type="entry name" value="NAD(P)-binding Rossmann-fold domains"/>
    <property type="match status" value="1"/>
</dbReference>
<dbReference type="Pfam" id="PF05368">
    <property type="entry name" value="NmrA"/>
    <property type="match status" value="1"/>
</dbReference>
<evidence type="ECO:0000256" key="2">
    <source>
        <dbReference type="ARBA" id="ARBA00023002"/>
    </source>
</evidence>
<organism evidence="4 5">
    <name type="scientific">Lecanosticta acicola</name>
    <dbReference type="NCBI Taxonomy" id="111012"/>
    <lineage>
        <taxon>Eukaryota</taxon>
        <taxon>Fungi</taxon>
        <taxon>Dikarya</taxon>
        <taxon>Ascomycota</taxon>
        <taxon>Pezizomycotina</taxon>
        <taxon>Dothideomycetes</taxon>
        <taxon>Dothideomycetidae</taxon>
        <taxon>Mycosphaerellales</taxon>
        <taxon>Mycosphaerellaceae</taxon>
        <taxon>Lecanosticta</taxon>
    </lineage>
</organism>
<dbReference type="GO" id="GO:0016491">
    <property type="term" value="F:oxidoreductase activity"/>
    <property type="evidence" value="ECO:0007669"/>
    <property type="project" value="UniProtKB-KW"/>
</dbReference>
<accession>A0AAI8YYH1</accession>
<dbReference type="InterPro" id="IPR051609">
    <property type="entry name" value="NmrA/Isoflavone_reductase-like"/>
</dbReference>
<comment type="caution">
    <text evidence="4">The sequence shown here is derived from an EMBL/GenBank/DDBJ whole genome shotgun (WGS) entry which is preliminary data.</text>
</comment>